<gene>
    <name evidence="2" type="ordered locus">STH2650</name>
</gene>
<protein>
    <recommendedName>
        <fullName evidence="4">Adhesin domain-containing protein</fullName>
    </recommendedName>
</protein>
<evidence type="ECO:0000256" key="1">
    <source>
        <dbReference type="SAM" id="Phobius"/>
    </source>
</evidence>
<accession>Q67L11</accession>
<reference evidence="2 3" key="1">
    <citation type="journal article" date="2004" name="Nucleic Acids Res.">
        <title>Genome sequence of Symbiobacterium thermophilum, an uncultivable bacterium that depends on microbial commensalism.</title>
        <authorList>
            <person name="Ueda K."/>
            <person name="Yamashita A."/>
            <person name="Ishikawa J."/>
            <person name="Shimada M."/>
            <person name="Watsuji T."/>
            <person name="Morimura K."/>
            <person name="Ikeda H."/>
            <person name="Hattori M."/>
            <person name="Beppu T."/>
        </authorList>
    </citation>
    <scope>NUCLEOTIDE SEQUENCE [LARGE SCALE GENOMIC DNA]</scope>
    <source>
        <strain evidence="3">T / IAM 14863</strain>
    </source>
</reference>
<dbReference type="HOGENOM" id="CLU_768889_0_0_9"/>
<keyword evidence="1" id="KW-0472">Membrane</keyword>
<evidence type="ECO:0008006" key="4">
    <source>
        <dbReference type="Google" id="ProtNLM"/>
    </source>
</evidence>
<dbReference type="STRING" id="292459.STH2650"/>
<dbReference type="AlphaFoldDB" id="Q67L11"/>
<dbReference type="eggNOG" id="COG3595">
    <property type="taxonomic scope" value="Bacteria"/>
</dbReference>
<keyword evidence="1" id="KW-1133">Transmembrane helix</keyword>
<keyword evidence="3" id="KW-1185">Reference proteome</keyword>
<evidence type="ECO:0000313" key="3">
    <source>
        <dbReference type="Proteomes" id="UP000000417"/>
    </source>
</evidence>
<dbReference type="EMBL" id="AP006840">
    <property type="protein sequence ID" value="BAD41635.1"/>
    <property type="molecule type" value="Genomic_DNA"/>
</dbReference>
<feature type="transmembrane region" description="Helical" evidence="1">
    <location>
        <begin position="60"/>
        <end position="79"/>
    </location>
</feature>
<keyword evidence="1" id="KW-0812">Transmembrane</keyword>
<proteinExistence type="predicted"/>
<dbReference type="KEGG" id="sth:STH2650"/>
<organism evidence="2 3">
    <name type="scientific">Symbiobacterium thermophilum (strain DSM 24528 / JCM 14929 / IAM 14863 / T)</name>
    <dbReference type="NCBI Taxonomy" id="292459"/>
    <lineage>
        <taxon>Bacteria</taxon>
        <taxon>Bacillati</taxon>
        <taxon>Bacillota</taxon>
        <taxon>Clostridia</taxon>
        <taxon>Eubacteriales</taxon>
        <taxon>Symbiobacteriaceae</taxon>
        <taxon>Symbiobacterium</taxon>
    </lineage>
</organism>
<name>Q67L11_SYMTH</name>
<feature type="transmembrane region" description="Helical" evidence="1">
    <location>
        <begin position="21"/>
        <end position="40"/>
    </location>
</feature>
<sequence>MKGPGADARKGGFRMDATPRRVGRATVAIGFVATGAALLADNVAGAGPRFTDLLLRLWPVFLIGFGLEFLVSGLLSQAGQPRPVRIEVGGAALLAGALALASVIRATSGFGWHSAPIPEVTSHTVTRSVPAAGAEALLVDVDVGRVSLLTYDEEEVRVEVEYGVLGLVPPNRTAAAAREYRLEVEGGRTIRVTGRGPDENPESGLSLGTLTAHYRIYAPAGLNVRVESGVGAISVEGYNGSLDLRTRAGGITVEGGSGTLYAESGSGRVHVDSFSGPVTASTNAGPVTARAVEGDLTIRTGTGVINVEEHRGPSLTAETRTGSVHARMEHPPAGPVVLRTRAGTISLTVPAESDVTVTATTRSGTITGLGAAGGTGPARATTQILGAGTYPVRLEANAGSIHFDTF</sequence>
<dbReference type="Proteomes" id="UP000000417">
    <property type="component" value="Chromosome"/>
</dbReference>
<evidence type="ECO:0000313" key="2">
    <source>
        <dbReference type="EMBL" id="BAD41635.1"/>
    </source>
</evidence>
<feature type="transmembrane region" description="Helical" evidence="1">
    <location>
        <begin position="91"/>
        <end position="112"/>
    </location>
</feature>